<evidence type="ECO:0000259" key="2">
    <source>
        <dbReference type="Pfam" id="PF02120"/>
    </source>
</evidence>
<dbReference type="Gene3D" id="3.30.750.140">
    <property type="match status" value="1"/>
</dbReference>
<dbReference type="InterPro" id="IPR021136">
    <property type="entry name" value="Flagellar_hook_control-like_C"/>
</dbReference>
<protein>
    <submittedName>
        <fullName evidence="3">FliK domain-containing protein</fullName>
    </submittedName>
</protein>
<dbReference type="EMBL" id="CP035928">
    <property type="protein sequence ID" value="QEP35120.1"/>
    <property type="molecule type" value="Genomic_DNA"/>
</dbReference>
<dbReference type="AlphaFoldDB" id="A0A5C2H827"/>
<dbReference type="Pfam" id="PF02120">
    <property type="entry name" value="Flg_hook"/>
    <property type="match status" value="1"/>
</dbReference>
<feature type="region of interest" description="Disordered" evidence="1">
    <location>
        <begin position="491"/>
        <end position="512"/>
    </location>
</feature>
<feature type="region of interest" description="Disordered" evidence="1">
    <location>
        <begin position="1"/>
        <end position="33"/>
    </location>
</feature>
<reference evidence="3" key="1">
    <citation type="submission" date="2019-09" db="EMBL/GenBank/DDBJ databases">
        <title>Complete genome sequencing of four Arcobacter species reveals a diverse suite of mobile elements.</title>
        <authorList>
            <person name="Miller W.G."/>
            <person name="Yee E."/>
            <person name="Bono J.L."/>
        </authorList>
    </citation>
    <scope>NUCLEOTIDE SEQUENCE [LARGE SCALE GENOMIC DNA]</scope>
    <source>
        <strain evidence="3">LMG 26638</strain>
    </source>
</reference>
<dbReference type="RefSeq" id="WP_130234019.1">
    <property type="nucleotide sequence ID" value="NZ_BMEF01000006.1"/>
</dbReference>
<evidence type="ECO:0000313" key="3">
    <source>
        <dbReference type="EMBL" id="QEP35120.1"/>
    </source>
</evidence>
<dbReference type="KEGG" id="apai:APAC_2048"/>
<feature type="compositionally biased region" description="Basic and acidic residues" evidence="1">
    <location>
        <begin position="492"/>
        <end position="503"/>
    </location>
</feature>
<feature type="domain" description="Flagellar hook-length control protein-like C-terminal" evidence="2">
    <location>
        <begin position="747"/>
        <end position="816"/>
    </location>
</feature>
<dbReference type="Proteomes" id="UP000322726">
    <property type="component" value="Chromosome"/>
</dbReference>
<proteinExistence type="predicted"/>
<evidence type="ECO:0000313" key="4">
    <source>
        <dbReference type="Proteomes" id="UP000322726"/>
    </source>
</evidence>
<feature type="region of interest" description="Disordered" evidence="1">
    <location>
        <begin position="52"/>
        <end position="76"/>
    </location>
</feature>
<feature type="region of interest" description="Disordered" evidence="1">
    <location>
        <begin position="824"/>
        <end position="847"/>
    </location>
</feature>
<name>A0A5C2H827_9BACT</name>
<feature type="compositionally biased region" description="Low complexity" evidence="1">
    <location>
        <begin position="12"/>
        <end position="22"/>
    </location>
</feature>
<dbReference type="InterPro" id="IPR038610">
    <property type="entry name" value="FliK-like_C_sf"/>
</dbReference>
<feature type="compositionally biased region" description="Polar residues" evidence="1">
    <location>
        <begin position="52"/>
        <end position="63"/>
    </location>
</feature>
<feature type="compositionally biased region" description="Low complexity" evidence="1">
    <location>
        <begin position="64"/>
        <end position="75"/>
    </location>
</feature>
<sequence>MAKQINSLILETATTSTSTKTSPLETKGEKTESSLFDSLLKNNFSNIDETSKTTINEKNQSPTNISQNISNNGNNELKVNSIDETVKTQNLNVNVSTQETSETKVEIKSSLLDKLVSEAKKDISSKNNTVNINDTVNIKEEHKNKKESLNSNTEVKKLDISSSLNNLETKIVSNTSISETKEEIKTENTQVKVVDNNKNTQAGTLTSQNIVNSGNAQIEVNNNQKLVKTPNVNKSIDLDEASQAKVEVKQSLSDKFTQEISKDITSQNNIQSINIKVDQKEPSQIESKEVKIVEDELNKTQTKSQAVKDLSTNQNIGVKLNNEEVNNKTQNLNTDINNELENPKVETKSSLLDKLMVEAKKDIDSNNNTKDINNIIEVQEDNKIIKEGTDSKVETKKVDINLTLNNEEAKKVADSVNTIEDTKIIKEGTDSNIETKNVNINLTLNNEEAKNIADSSDTISEEKKIDNVQLKVVEDNNNKTQILTESSSKVIADNERNESKENSNNETLKTHVISPTDKVEVKSSNTNEEVAKAFDSLNSIDSSSTENTVNISKEELLKTKKVDDTAQKNNSTLMDQLIQKNRQLVFGNEITSSQKQTQDNDFLTSMYLGSQKNIISNQSLFNKNEAVSLASNANSIEEVKTSANMLDLGLEDIDIQKAVKTVKKLDIDKLDRHNLLDKLAFNKNILNMDLRSMITSSIEASKALLEDTINIVDDMALNVNNTLVQSLQTKIVGARQQMGQMMSDVARQMYENYKPPVTAFRINLNPATLGAIAIVMRNDRDNGLTISMSVSSGTTLDAMIENQNSLRNSLNKLFDENTKFNLNFSSSSDNQSSNQNNQNNSSGQNLNNQEILKSIEENEIQEEKNTDYM</sequence>
<accession>A0A5C2H827</accession>
<evidence type="ECO:0000256" key="1">
    <source>
        <dbReference type="SAM" id="MobiDB-lite"/>
    </source>
</evidence>
<gene>
    <name evidence="3" type="ORF">APAC_2048</name>
</gene>
<keyword evidence="4" id="KW-1185">Reference proteome</keyword>
<dbReference type="OrthoDB" id="5349375at2"/>
<reference evidence="3" key="2">
    <citation type="submission" date="2019-09" db="EMBL/GenBank/DDBJ databases">
        <title>Taxonomic note: a critical rebuttal of the proposed division of the genus Arcobacter into six genera, emended descriptions of Arcobacter anaerophilus and the genus Arcobacter, and an assessment of genus-level boundaries for Epsilonproteobacteria using in silico genomic comparator tools.</title>
        <authorList>
            <person name="On S.L.W."/>
            <person name="Miller W.G."/>
            <person name="Biggs P."/>
            <person name="Cornelius A."/>
            <person name="Vandamme P."/>
        </authorList>
    </citation>
    <scope>NUCLEOTIDE SEQUENCE [LARGE SCALE GENOMIC DNA]</scope>
    <source>
        <strain evidence="3">LMG 26638</strain>
    </source>
</reference>
<organism evidence="3 4">
    <name type="scientific">Malaciobacter pacificus</name>
    <dbReference type="NCBI Taxonomy" id="1080223"/>
    <lineage>
        <taxon>Bacteria</taxon>
        <taxon>Pseudomonadati</taxon>
        <taxon>Campylobacterota</taxon>
        <taxon>Epsilonproteobacteria</taxon>
        <taxon>Campylobacterales</taxon>
        <taxon>Arcobacteraceae</taxon>
        <taxon>Malaciobacter</taxon>
    </lineage>
</organism>